<protein>
    <submittedName>
        <fullName evidence="1">Uncharacterized protein</fullName>
    </submittedName>
</protein>
<sequence length="161" mass="18787">MLFSPEGSKVVHYYHALGMEEGKSRTFRMYTEEIQFFSKFSVISGLSLFHASEVFLELLLGPECRSVYPGQHFVLLITVPVRTGKREEFEEFAASRMRNVRATAKVYKVALPVCRKDLALKAFYHFHLEVFAKLSEKLFCLLFCVLLPYKRYLFLSYLPHL</sequence>
<proteinExistence type="predicted"/>
<accession>A0A645FQL5</accession>
<gene>
    <name evidence="1" type="ORF">SDC9_161851</name>
</gene>
<organism evidence="1">
    <name type="scientific">bioreactor metagenome</name>
    <dbReference type="NCBI Taxonomy" id="1076179"/>
    <lineage>
        <taxon>unclassified sequences</taxon>
        <taxon>metagenomes</taxon>
        <taxon>ecological metagenomes</taxon>
    </lineage>
</organism>
<evidence type="ECO:0000313" key="1">
    <source>
        <dbReference type="EMBL" id="MPN14524.1"/>
    </source>
</evidence>
<dbReference type="EMBL" id="VSSQ01061161">
    <property type="protein sequence ID" value="MPN14524.1"/>
    <property type="molecule type" value="Genomic_DNA"/>
</dbReference>
<dbReference type="AntiFam" id="ANF00209">
    <property type="entry name" value="Shadow ORF (opposite thrS)"/>
</dbReference>
<comment type="caution">
    <text evidence="1">The sequence shown here is derived from an EMBL/GenBank/DDBJ whole genome shotgun (WGS) entry which is preliminary data.</text>
</comment>
<name>A0A645FQL5_9ZZZZ</name>
<dbReference type="AlphaFoldDB" id="A0A645FQL5"/>
<reference evidence="1" key="1">
    <citation type="submission" date="2019-08" db="EMBL/GenBank/DDBJ databases">
        <authorList>
            <person name="Kucharzyk K."/>
            <person name="Murdoch R.W."/>
            <person name="Higgins S."/>
            <person name="Loffler F."/>
        </authorList>
    </citation>
    <scope>NUCLEOTIDE SEQUENCE</scope>
</reference>